<dbReference type="OrthoDB" id="9800801at2"/>
<comment type="caution">
    <text evidence="1">The sequence shown here is derived from an EMBL/GenBank/DDBJ whole genome shotgun (WGS) entry which is preliminary data.</text>
</comment>
<dbReference type="EMBL" id="ANOG01000662">
    <property type="protein sequence ID" value="EMI18479.1"/>
    <property type="molecule type" value="Genomic_DNA"/>
</dbReference>
<evidence type="ECO:0000313" key="1">
    <source>
        <dbReference type="EMBL" id="EMI18479.1"/>
    </source>
</evidence>
<dbReference type="RefSeq" id="WP_008700993.1">
    <property type="nucleotide sequence ID" value="NZ_ANOG01000662.1"/>
</dbReference>
<proteinExistence type="predicted"/>
<protein>
    <submittedName>
        <fullName evidence="1">DNA methylase N-4/N-6 domain protein</fullName>
    </submittedName>
</protein>
<dbReference type="PATRIC" id="fig|1265738.3.peg.4618"/>
<reference evidence="1 2" key="1">
    <citation type="journal article" date="2013" name="Mar. Genomics">
        <title>Expression of sulfatases in Rhodopirellula baltica and the diversity of sulfatases in the genus Rhodopirellula.</title>
        <authorList>
            <person name="Wegner C.E."/>
            <person name="Richter-Heitmann T."/>
            <person name="Klindworth A."/>
            <person name="Klockow C."/>
            <person name="Richter M."/>
            <person name="Achstetter T."/>
            <person name="Glockner F.O."/>
            <person name="Harder J."/>
        </authorList>
    </citation>
    <scope>NUCLEOTIDE SEQUENCE [LARGE SCALE GENOMIC DNA]</scope>
    <source>
        <strain evidence="1 2">SM1</strain>
    </source>
</reference>
<name>M5RX02_9BACT</name>
<dbReference type="AlphaFoldDB" id="M5RX02"/>
<evidence type="ECO:0000313" key="2">
    <source>
        <dbReference type="Proteomes" id="UP000011991"/>
    </source>
</evidence>
<dbReference type="GO" id="GO:0032259">
    <property type="term" value="P:methylation"/>
    <property type="evidence" value="ECO:0007669"/>
    <property type="project" value="UniProtKB-KW"/>
</dbReference>
<keyword evidence="1" id="KW-0808">Transferase</keyword>
<keyword evidence="2" id="KW-1185">Reference proteome</keyword>
<gene>
    <name evidence="1" type="ORF">RMSM_04598</name>
</gene>
<keyword evidence="1" id="KW-0489">Methyltransferase</keyword>
<accession>M5RX02</accession>
<dbReference type="GO" id="GO:0008168">
    <property type="term" value="F:methyltransferase activity"/>
    <property type="evidence" value="ECO:0007669"/>
    <property type="project" value="UniProtKB-KW"/>
</dbReference>
<organism evidence="1 2">
    <name type="scientific">Rhodopirellula maiorica SM1</name>
    <dbReference type="NCBI Taxonomy" id="1265738"/>
    <lineage>
        <taxon>Bacteria</taxon>
        <taxon>Pseudomonadati</taxon>
        <taxon>Planctomycetota</taxon>
        <taxon>Planctomycetia</taxon>
        <taxon>Pirellulales</taxon>
        <taxon>Pirellulaceae</taxon>
        <taxon>Novipirellula</taxon>
    </lineage>
</organism>
<sequence length="358" mass="40615">MPSVEQLRTRLTEKLEELFQLDQPDLDFGFYRIMHARSREVRKFLDKDLPKLVASEFAGHAAGNVEDKLAAARTKVEQSLGDTAIDAAGNLAEHFHQTPPGKEYLAAQAAAAAAGDTAKIEADVYDHLFRFFERYYETGDFSSRRYYARETPGRAAPYAIPYNGEEVKLHWANADQYYIKTAEHFSNYTVDLVEGVRKQEQINRREGDQVEFLSEQDDFDKQPRRIHFRVVAASEGEHNNVKAAENASRFFLIRADNPIEFEEESGELVCRFDYRVDPNKSGTDAKWQEKKNAEAATLVLSQLKDLKGNVVAADYHRMLATLAPTKNQKDARCSKSISRNTQLETTPITSFTKISAAF</sequence>
<dbReference type="Proteomes" id="UP000011991">
    <property type="component" value="Unassembled WGS sequence"/>
</dbReference>